<dbReference type="NCBIfam" id="NF012211">
    <property type="entry name" value="tand_rpt_95"/>
    <property type="match status" value="3"/>
</dbReference>
<dbReference type="SUPFAM" id="SSF49313">
    <property type="entry name" value="Cadherin-like"/>
    <property type="match status" value="1"/>
</dbReference>
<dbReference type="EMBL" id="CP036262">
    <property type="protein sequence ID" value="QDS91740.1"/>
    <property type="molecule type" value="Genomic_DNA"/>
</dbReference>
<feature type="domain" description="Dockerin" evidence="5">
    <location>
        <begin position="3319"/>
        <end position="3380"/>
    </location>
</feature>
<gene>
    <name evidence="6" type="ORF">FF011L_04750</name>
</gene>
<feature type="region of interest" description="Disordered" evidence="4">
    <location>
        <begin position="1074"/>
        <end position="1112"/>
    </location>
</feature>
<dbReference type="Gene3D" id="2.60.40.2810">
    <property type="match status" value="3"/>
</dbReference>
<dbReference type="GO" id="GO:0000272">
    <property type="term" value="P:polysaccharide catabolic process"/>
    <property type="evidence" value="ECO:0007669"/>
    <property type="project" value="InterPro"/>
</dbReference>
<dbReference type="PANTHER" id="PTHR44103:SF1">
    <property type="entry name" value="PROPROTEIN CONVERTASE P"/>
    <property type="match status" value="1"/>
</dbReference>
<dbReference type="GO" id="GO:0004553">
    <property type="term" value="F:hydrolase activity, hydrolyzing O-glycosyl compounds"/>
    <property type="evidence" value="ECO:0007669"/>
    <property type="project" value="InterPro"/>
</dbReference>
<dbReference type="NCBIfam" id="NF038134">
    <property type="entry name" value="choice_anch_M"/>
    <property type="match status" value="4"/>
</dbReference>
<dbReference type="SUPFAM" id="SSF63446">
    <property type="entry name" value="Type I dockerin domain"/>
    <property type="match status" value="1"/>
</dbReference>
<evidence type="ECO:0000256" key="1">
    <source>
        <dbReference type="ARBA" id="ARBA00022729"/>
    </source>
</evidence>
<dbReference type="Gene3D" id="2.130.10.130">
    <property type="entry name" value="Integrin alpha, N-terminal"/>
    <property type="match status" value="1"/>
</dbReference>
<dbReference type="KEGG" id="rml:FF011L_04750"/>
<evidence type="ECO:0000313" key="7">
    <source>
        <dbReference type="Proteomes" id="UP000320672"/>
    </source>
</evidence>
<feature type="compositionally biased region" description="Basic and acidic residues" evidence="4">
    <location>
        <begin position="3024"/>
        <end position="3034"/>
    </location>
</feature>
<dbReference type="Gene3D" id="2.60.40.3440">
    <property type="match status" value="1"/>
</dbReference>
<keyword evidence="2" id="KW-0677">Repeat</keyword>
<dbReference type="InterPro" id="IPR028994">
    <property type="entry name" value="Integrin_alpha_N"/>
</dbReference>
<dbReference type="Pfam" id="PF00404">
    <property type="entry name" value="Dockerin_1"/>
    <property type="match status" value="1"/>
</dbReference>
<proteinExistence type="predicted"/>
<dbReference type="Gene3D" id="2.60.40.2030">
    <property type="match status" value="2"/>
</dbReference>
<dbReference type="NCBIfam" id="TIGR02913">
    <property type="entry name" value="HAF_rpt"/>
    <property type="match status" value="1"/>
</dbReference>
<sequence length="3387" mass="353305">MFPSFRKSKRRQQTAAKNRRARAKHRCRVEALEQRRLLTAELVSFVTTEHVDLNIQRSGSEWSLGAKNSDGDPPVQYDNNQAVLYAGEKSVFPRPASSEYDFIGVDPGQDFYLMPQSQNPESLYLGFASYGVEGSVDRYSPTTESKGRVSGSGRYVKATLSEVRHTNPDGTDGDGHFSMWQSGSFGGAVVAMSSYDDGVVNPDANGLDVTDGISTDDAMWILNGGHSHFSFGFTDPGRYEVDVKLSAYFGDDSLAETPNEDGFSQSDNITLYFSISSVGQLQFDASSYSVSEDAGTASIDVVRIGGSDGRIGANYATTSGTATSGSDYTTAAGSLEFLDGETRQTITIPILEDLLVEGNETFNVVLTSPSPGNLDGYIREVELDANGLIGTNGSTIVTIVDNDQPINSPPTISDVEDQVVAENSSTPNLTFTVGDAETAATELTVTATSSNQAVVPDANLVLGGSGTNRTLMVTPAADQAGLTTITVAVTDGDGGTTTETFIVEVSPVNSAPTLSDISNQTTNEDVATAAIGFVVGDPETEVGDLAVTATSSNSALVPEGNIVFAGSGANRTATITPAPNQFGTTTITITVTDQEGLTATDNFLLTVDSVNDAPTISSVANQSTSEDLETGAIAFTIGDLETTVGDLTVTATSSDTTLVPNANILLGGSDANRTVTITPAENQTGSTVITLTVSDGALTATETFALTVGGVNDRPTISPIETQATDEGTPTAAIAFTIGDLETAAGDLSVTATSSDTTLVPNANIVLGGSGTNRTVTIAPAENQTGSTTITLTVSDGTLTATETFDVLVGQGVVEFESAATLVNEQAGYQTVKVQRTGGSQGSLVVNYETVDGTATAGSDDYVASSGTLVFGPGETSKVITVQLGDNSLDEANETFSLVLSGTLGTIGAQATSVLTINDTPAITRELESGFISTGIPSQSTTMGTSTAPIFFTVSDAETDSAALVVSAVSNNPALLPDSGILLAGSGSERSITLSPLAGVSGTARVYLTLTDANGASITRDFAVFVGATSSENAIAIPDAIPDVVLTADDAFTLNYSVADPTWVTTVSRSNTTLFNTPSTSSSSDLRTRPSSGGSDRTLRIRPSDLSTSAGRYGSSTVTLGFTGTGVPEPQTFNVRVNPRAVADNNLLAIPGTTSTLDVLANDVTPMDGHRFEITSVSSPAHGTLEIDSDGELLRYTPTNLTAASDQFTYTVTISSDDEFNGYSFTGIAYVKIGGYVVVDSATASQHVDMDFDYIEGEWIQRIRTGASIVGSVQSGTYSPTIIDSDEGVLFIDPSTKLARPNDAFYDVLGVPAGADIWYGPTSASGDKLFLGFATESTSGIDSYTPIGDARATGNYEWMAIQLVGFSGPGHATVFQGGDVAFDTFDGLNSADDTASGGNASDTYWTLSNSHSHPAWFFTEPGNYALTFQTTVRIDGQFVTSPETTFHVAVDTISGDASRSENSPALQDDAATLPEDSIDFAIDVLANDSSNPDGFESLLITSTSAASHGTVGIAADGKSLSYTPDPDFYGNDSFTYTVTDEHGGIATATVDVTVDPVNIAPTIAVIEDQHVTEEGSTGAIPLIIGDAETAAEALSVTVTSSNTNVVPNENIVLGGSGDNRTLTITPTADPTDTATITVTVTDGGGLQTSTTFNLTITTKNVVPFGLPDSLGSGLDYVFEPELADINGDGHVDVLTASLGADKVVWFENLGDGTYGPEQIVSAAAGYPWEAHLADLDADGDPDVIVGGYFGDLVWHENLGGSFGPAQSIGTDLYGPFIRSADVDGDGKLDVLVARDMGGDIYWYRNEGDGVFGSRNVIATGLNEAAGFVARDLNGDGLPEAITGESGAGQLAYFVNEGGGTFGAKQTVASTSGAVVYAADDLNGDGIDDLLVVGLNSLDIGFHPGQSDGTVGPFTALPSVSTPYAATSADFDQDGDFDVLIGSYGGPVVWLQNFGGGNFSDPMEITREVGQVNGIATADTDGDGDPDVVAAALARGEVFVIPNRLGEFATTVQPPISRTYPAGQNLDLSIHLGIPVTVTGTPSVTLQVGDQDVEATYLSGSGTTTLLFRYTVVPTDADNDGIELVGSSIHLNGGSILGPFGNPVDLTLPAVDLSGVLVNGSAPFVQTVERASTINPTAAAELTFQVTFSEAVTDVDTEDFGLTLDEVSGAVITGVSGSGDEYMVTVSTGTGSGTIGLEVLDTATIEDGEGNPLVEDFFGGEVFSIHRRPAREITNFYTEGHGDIRVAYADRVWNLDINPDALDGPFEADEVLIVGGPDSQVTAPSDPEFDFLGAEAGSDIYVLPQSNVPPTIPDLGIGGSGIATGTLASYHSDDPRVDATAPWVELQLVDMRGPEGGQFSVYSSELEGPNAWIATSDGITDQDGVFIQAGSHNHLNWAFTKPGIYEVDVFASAFLDRNANGTFDEGVDRYTESGIVTYYFSIDPSEGPQPYPIAADNQSPVANDDSYAVVEDGTLTVPGPGVLDNDTDANGDTLKTAVVSGPENGSLTLNPDGSFTYTPDPNFHGSDTFTYTTTDVRYQVTPLGTLGGTTSYALDVNNLNQVSGNSGIVVGASNPLHAFRWTDGGLEDLGVVAGTGSNNFSRGYAINDLGVVVGESDNNASKAFRWENGIIANLGTLGGTSAVASDINNLNQIVGSSSNGTATKPFVYVDGAMLELPTIAGNAASSGRAWGISPEGQFIVGVTRADDAEFLSHATLWERQADDSYTVVDMGALMDEHNYSYTYAVNDSGNAVGASVVGTVSPTSSTSLYHGFIYHDGHMIDVGTLDYLSYSHSELKDINATDQFVGYVAGFYNYPTFGGAAVLGELAGEETAMIDLNELIDNDDWTLLIGEGINNGRSIVGYGKLNGATQAYLLTPVSPDNDNRLFGNVATVTIEVTPEHDAPVTVDDSYVVGRGNAVHGNVLFNDSDPDGDVLVAELGTTVLKGNLSFAPDGSFVYTPSDAFDGSDSFAYSVNDGTGRTSTGTVLISAAAEREFEAVLTEGHVDIGVAIGAHDHEEEDHDEDDHDGHDHDHDDHAEGEEDPEWNLHVHDHDSEAEYHPDEALLYVGMDAIAQRPAGAEYDFIGTDAGESVFVLPAVENPDLLFLGLGTEEIEDGTFLDGSLTLRLESASGPGHFSMWTSALDGSPAVAMATSDGITETDLIELLEGNHTHVNFGFTEMGTYRITFQASGTLADGDVVASEDVTYFFKVGNTADAIEVQNGMTQRSYIRDLDILFGSDDGLDEILADSDRVQIMKYDLNGENGSLMAGSAFELSASGNALSFDFGAEGLGGNRNSNAGDGYYQIGIDADGDGEFETVQSFYRMLGDLNGDRKVDIADRMAVMSSLRNQNPDSDVNGDGVINSADLALVSRAFGKKLKDGLLTDGDDTP</sequence>
<dbReference type="SUPFAM" id="SSF141072">
    <property type="entry name" value="CalX-like"/>
    <property type="match status" value="2"/>
</dbReference>
<dbReference type="InterPro" id="IPR036439">
    <property type="entry name" value="Dockerin_dom_sf"/>
</dbReference>
<evidence type="ECO:0000256" key="2">
    <source>
        <dbReference type="ARBA" id="ARBA00022737"/>
    </source>
</evidence>
<dbReference type="InterPro" id="IPR003644">
    <property type="entry name" value="Calx_beta"/>
</dbReference>
<dbReference type="PANTHER" id="PTHR44103">
    <property type="entry name" value="PROPROTEIN CONVERTASE P"/>
    <property type="match status" value="1"/>
</dbReference>
<dbReference type="Gene3D" id="2.60.40.10">
    <property type="entry name" value="Immunoglobulins"/>
    <property type="match status" value="3"/>
</dbReference>
<dbReference type="InterPro" id="IPR038081">
    <property type="entry name" value="CalX-like_sf"/>
</dbReference>
<evidence type="ECO:0000259" key="5">
    <source>
        <dbReference type="PROSITE" id="PS51766"/>
    </source>
</evidence>
<dbReference type="GO" id="GO:0007154">
    <property type="term" value="P:cell communication"/>
    <property type="evidence" value="ECO:0007669"/>
    <property type="project" value="InterPro"/>
</dbReference>
<dbReference type="InterPro" id="IPR022435">
    <property type="entry name" value="Surface-anchored_actinobac"/>
</dbReference>
<dbReference type="InterPro" id="IPR013783">
    <property type="entry name" value="Ig-like_fold"/>
</dbReference>
<evidence type="ECO:0000313" key="6">
    <source>
        <dbReference type="EMBL" id="QDS91740.1"/>
    </source>
</evidence>
<dbReference type="SUPFAM" id="SSF69318">
    <property type="entry name" value="Integrin alpha N-terminal domain"/>
    <property type="match status" value="1"/>
</dbReference>
<protein>
    <submittedName>
        <fullName evidence="6">Calx-beta domain protein</fullName>
    </submittedName>
</protein>
<feature type="region of interest" description="Disordered" evidence="4">
    <location>
        <begin position="1"/>
        <end position="22"/>
    </location>
</feature>
<dbReference type="SMART" id="SM00237">
    <property type="entry name" value="Calx_beta"/>
    <property type="match status" value="2"/>
</dbReference>
<dbReference type="InterPro" id="IPR016134">
    <property type="entry name" value="Dockerin_dom"/>
</dbReference>
<keyword evidence="3" id="KW-0106">Calcium</keyword>
<dbReference type="GO" id="GO:0016020">
    <property type="term" value="C:membrane"/>
    <property type="evidence" value="ECO:0007669"/>
    <property type="project" value="InterPro"/>
</dbReference>
<dbReference type="CDD" id="cd14254">
    <property type="entry name" value="Dockerin_II"/>
    <property type="match status" value="1"/>
</dbReference>
<dbReference type="InterPro" id="IPR013517">
    <property type="entry name" value="FG-GAP"/>
</dbReference>
<dbReference type="NCBIfam" id="TIGR03769">
    <property type="entry name" value="P_ac_wall_RPT"/>
    <property type="match status" value="2"/>
</dbReference>
<dbReference type="OrthoDB" id="289450at2"/>
<dbReference type="PROSITE" id="PS51766">
    <property type="entry name" value="DOCKERIN"/>
    <property type="match status" value="1"/>
</dbReference>
<dbReference type="InterPro" id="IPR015919">
    <property type="entry name" value="Cadherin-like_sf"/>
</dbReference>
<dbReference type="InterPro" id="IPR014262">
    <property type="entry name" value="HAF_rpt"/>
</dbReference>
<reference evidence="6 7" key="1">
    <citation type="submission" date="2019-02" db="EMBL/GenBank/DDBJ databases">
        <title>Deep-cultivation of Planctomycetes and their phenomic and genomic characterization uncovers novel biology.</title>
        <authorList>
            <person name="Wiegand S."/>
            <person name="Jogler M."/>
            <person name="Boedeker C."/>
            <person name="Pinto D."/>
            <person name="Vollmers J."/>
            <person name="Rivas-Marin E."/>
            <person name="Kohn T."/>
            <person name="Peeters S.H."/>
            <person name="Heuer A."/>
            <person name="Rast P."/>
            <person name="Oberbeckmann S."/>
            <person name="Bunk B."/>
            <person name="Jeske O."/>
            <person name="Meyerdierks A."/>
            <person name="Storesund J.E."/>
            <person name="Kallscheuer N."/>
            <person name="Luecker S."/>
            <person name="Lage O.M."/>
            <person name="Pohl T."/>
            <person name="Merkel B.J."/>
            <person name="Hornburger P."/>
            <person name="Mueller R.-W."/>
            <person name="Bruemmer F."/>
            <person name="Labrenz M."/>
            <person name="Spormann A.M."/>
            <person name="Op den Camp H."/>
            <person name="Overmann J."/>
            <person name="Amann R."/>
            <person name="Jetten M.S.M."/>
            <person name="Mascher T."/>
            <person name="Medema M.H."/>
            <person name="Devos D.P."/>
            <person name="Kaster A.-K."/>
            <person name="Ovreas L."/>
            <person name="Rohde M."/>
            <person name="Galperin M.Y."/>
            <person name="Jogler C."/>
        </authorList>
    </citation>
    <scope>NUCLEOTIDE SEQUENCE [LARGE SCALE GENOMIC DNA]</scope>
    <source>
        <strain evidence="6 7">FF011L</strain>
    </source>
</reference>
<dbReference type="Gene3D" id="1.10.1330.10">
    <property type="entry name" value="Dockerin domain"/>
    <property type="match status" value="1"/>
</dbReference>
<feature type="compositionally biased region" description="Low complexity" evidence="4">
    <location>
        <begin position="1074"/>
        <end position="1092"/>
    </location>
</feature>
<accession>A0A517MA24</accession>
<dbReference type="InterPro" id="IPR002105">
    <property type="entry name" value="Dockerin_1_rpt"/>
</dbReference>
<dbReference type="RefSeq" id="WP_145349867.1">
    <property type="nucleotide sequence ID" value="NZ_CP036262.1"/>
</dbReference>
<keyword evidence="1" id="KW-0732">Signal</keyword>
<dbReference type="PROSITE" id="PS00018">
    <property type="entry name" value="EF_HAND_1"/>
    <property type="match status" value="1"/>
</dbReference>
<feature type="region of interest" description="Disordered" evidence="4">
    <location>
        <begin position="3014"/>
        <end position="3040"/>
    </location>
</feature>
<evidence type="ECO:0000256" key="4">
    <source>
        <dbReference type="SAM" id="MobiDB-lite"/>
    </source>
</evidence>
<evidence type="ECO:0000256" key="3">
    <source>
        <dbReference type="ARBA" id="ARBA00022837"/>
    </source>
</evidence>
<dbReference type="GO" id="GO:0005509">
    <property type="term" value="F:calcium ion binding"/>
    <property type="evidence" value="ECO:0007669"/>
    <property type="project" value="InterPro"/>
</dbReference>
<organism evidence="6 7">
    <name type="scientific">Roseimaritima multifibrata</name>
    <dbReference type="NCBI Taxonomy" id="1930274"/>
    <lineage>
        <taxon>Bacteria</taxon>
        <taxon>Pseudomonadati</taxon>
        <taxon>Planctomycetota</taxon>
        <taxon>Planctomycetia</taxon>
        <taxon>Pirellulales</taxon>
        <taxon>Pirellulaceae</taxon>
        <taxon>Roseimaritima</taxon>
    </lineage>
</organism>
<dbReference type="InterPro" id="IPR018247">
    <property type="entry name" value="EF_Hand_1_Ca_BS"/>
</dbReference>
<name>A0A517MA24_9BACT</name>
<keyword evidence="7" id="KW-1185">Reference proteome</keyword>
<dbReference type="Pfam" id="PF03160">
    <property type="entry name" value="Calx-beta"/>
    <property type="match status" value="2"/>
</dbReference>
<dbReference type="Pfam" id="PF13517">
    <property type="entry name" value="FG-GAP_3"/>
    <property type="match status" value="3"/>
</dbReference>
<dbReference type="PROSITE" id="PS00448">
    <property type="entry name" value="CLOS_CELLULOSOME_RPT"/>
    <property type="match status" value="1"/>
</dbReference>
<dbReference type="Pfam" id="PF17963">
    <property type="entry name" value="Big_9"/>
    <property type="match status" value="5"/>
</dbReference>
<dbReference type="Proteomes" id="UP000320672">
    <property type="component" value="Chromosome"/>
</dbReference>